<organism evidence="2 3">
    <name type="scientific">Streptomyces varsoviensis</name>
    <dbReference type="NCBI Taxonomy" id="67373"/>
    <lineage>
        <taxon>Bacteria</taxon>
        <taxon>Bacillati</taxon>
        <taxon>Actinomycetota</taxon>
        <taxon>Actinomycetes</taxon>
        <taxon>Kitasatosporales</taxon>
        <taxon>Streptomycetaceae</taxon>
        <taxon>Streptomyces</taxon>
    </lineage>
</organism>
<feature type="domain" description="NACHT N-terminal Helical" evidence="1">
    <location>
        <begin position="11"/>
        <end position="122"/>
    </location>
</feature>
<proteinExistence type="predicted"/>
<protein>
    <recommendedName>
        <fullName evidence="1">NACHT N-terminal Helical domain-containing protein</fullName>
    </recommendedName>
</protein>
<accession>A0ABR5JBE4</accession>
<evidence type="ECO:0000259" key="1">
    <source>
        <dbReference type="Pfam" id="PF22733"/>
    </source>
</evidence>
<gene>
    <name evidence="2" type="ORF">ADK38_07060</name>
</gene>
<dbReference type="Proteomes" id="UP000037020">
    <property type="component" value="Unassembled WGS sequence"/>
</dbReference>
<keyword evidence="3" id="KW-1185">Reference proteome</keyword>
<reference evidence="2 3" key="1">
    <citation type="submission" date="2015-07" db="EMBL/GenBank/DDBJ databases">
        <authorList>
            <person name="Ju K.-S."/>
            <person name="Doroghazi J.R."/>
            <person name="Metcalf W.W."/>
        </authorList>
    </citation>
    <scope>NUCLEOTIDE SEQUENCE [LARGE SCALE GENOMIC DNA]</scope>
    <source>
        <strain evidence="2 3">NRRL B-3589</strain>
    </source>
</reference>
<feature type="non-terminal residue" evidence="2">
    <location>
        <position position="195"/>
    </location>
</feature>
<comment type="caution">
    <text evidence="2">The sequence shown here is derived from an EMBL/GenBank/DDBJ whole genome shotgun (WGS) entry which is preliminary data.</text>
</comment>
<dbReference type="EMBL" id="LGUT01000578">
    <property type="protein sequence ID" value="KOG90735.1"/>
    <property type="molecule type" value="Genomic_DNA"/>
</dbReference>
<evidence type="ECO:0000313" key="3">
    <source>
        <dbReference type="Proteomes" id="UP000037020"/>
    </source>
</evidence>
<dbReference type="InterPro" id="IPR054547">
    <property type="entry name" value="NNH1"/>
</dbReference>
<dbReference type="Pfam" id="PF22733">
    <property type="entry name" value="NNH1"/>
    <property type="match status" value="1"/>
</dbReference>
<evidence type="ECO:0000313" key="2">
    <source>
        <dbReference type="EMBL" id="KOG90735.1"/>
    </source>
</evidence>
<name>A0ABR5JBE4_9ACTN</name>
<sequence>MEWLARRLSGVGPPSLPEHERRAAVDAVCDVFCGAETIDQETLFAADLDPARLRAVLLGHSPGLPERAGLGEVGAALFGELLDAACSHLVEYVTSLRSFPARTDVELVRRSGETGRALEAVRERLGPAPEARALAFEERYGQYVEATHGRLQLFGLTLGCTGAREWPLSTAYITLSMSSEAEHHYGLEPTAQPMA</sequence>